<dbReference type="HOGENOM" id="CLU_3358907_0_0_11"/>
<dbReference type="AlphaFoldDB" id="G2PFC5"/>
<protein>
    <submittedName>
        <fullName evidence="2">Uncharacterized protein</fullName>
    </submittedName>
</protein>
<evidence type="ECO:0000313" key="2">
    <source>
        <dbReference type="EMBL" id="AEM84268.1"/>
    </source>
</evidence>
<name>G2PFC5_STRV4</name>
<dbReference type="Proteomes" id="UP000008703">
    <property type="component" value="Chromosome"/>
</dbReference>
<accession>G2PFC5</accession>
<keyword evidence="3" id="KW-1185">Reference proteome</keyword>
<reference evidence="2 3" key="1">
    <citation type="submission" date="2011-08" db="EMBL/GenBank/DDBJ databases">
        <title>Complete sequence of chromosome of Streptomyces violaceusniger Tu 4113.</title>
        <authorList>
            <consortium name="US DOE Joint Genome Institute"/>
            <person name="Lucas S."/>
            <person name="Han J."/>
            <person name="Lapidus A."/>
            <person name="Cheng J.-F."/>
            <person name="Goodwin L."/>
            <person name="Pitluck S."/>
            <person name="Peters L."/>
            <person name="Ivanova N."/>
            <person name="Daligault H."/>
            <person name="Detter J.C."/>
            <person name="Han C."/>
            <person name="Tapia R."/>
            <person name="Land M."/>
            <person name="Hauser L."/>
            <person name="Kyrpides N."/>
            <person name="Ivanova N."/>
            <person name="Pagani I."/>
            <person name="Hagen A."/>
            <person name="Katz L."/>
            <person name="Fiedler H.-P."/>
            <person name="Keasling J."/>
            <person name="Fortman J."/>
            <person name="Woyke T."/>
        </authorList>
    </citation>
    <scope>NUCLEOTIDE SEQUENCE [LARGE SCALE GENOMIC DNA]</scope>
    <source>
        <strain evidence="2">Tu 4113</strain>
        <strain evidence="3">Tu 4133</strain>
    </source>
</reference>
<dbReference type="KEGG" id="svl:Strvi_4689"/>
<dbReference type="EMBL" id="CP002994">
    <property type="protein sequence ID" value="AEM84202.1"/>
    <property type="molecule type" value="Genomic_DNA"/>
</dbReference>
<dbReference type="EMBL" id="CP002994">
    <property type="protein sequence ID" value="AEM84268.1"/>
    <property type="molecule type" value="Genomic_DNA"/>
</dbReference>
<dbReference type="KEGG" id="svl:Strvi_4605"/>
<gene>
    <name evidence="1" type="ORF">Strvi_4605</name>
    <name evidence="2" type="ORF">Strvi_4689</name>
</gene>
<evidence type="ECO:0000313" key="3">
    <source>
        <dbReference type="Proteomes" id="UP000008703"/>
    </source>
</evidence>
<sequence length="36" mass="3887">MLHLVTLGAESGEYGKIHTNWGLEYGAVTTAQIIRG</sequence>
<organism evidence="2 3">
    <name type="scientific">Streptomyces violaceusniger (strain Tu 4113)</name>
    <dbReference type="NCBI Taxonomy" id="653045"/>
    <lineage>
        <taxon>Bacteria</taxon>
        <taxon>Bacillati</taxon>
        <taxon>Actinomycetota</taxon>
        <taxon>Actinomycetes</taxon>
        <taxon>Kitasatosporales</taxon>
        <taxon>Streptomycetaceae</taxon>
        <taxon>Streptomyces</taxon>
        <taxon>Streptomyces violaceusniger group</taxon>
    </lineage>
</organism>
<evidence type="ECO:0000313" key="1">
    <source>
        <dbReference type="EMBL" id="AEM84202.1"/>
    </source>
</evidence>
<proteinExistence type="predicted"/>